<evidence type="ECO:0000256" key="7">
    <source>
        <dbReference type="SAM" id="Phobius"/>
    </source>
</evidence>
<dbReference type="GO" id="GO:0016020">
    <property type="term" value="C:membrane"/>
    <property type="evidence" value="ECO:0007669"/>
    <property type="project" value="UniProtKB-SubCell"/>
</dbReference>
<dbReference type="Pfam" id="PF12129">
    <property type="entry name" value="PHTF1-2_N"/>
    <property type="match status" value="1"/>
</dbReference>
<feature type="compositionally biased region" description="Polar residues" evidence="6">
    <location>
        <begin position="229"/>
        <end position="239"/>
    </location>
</feature>
<dbReference type="AlphaFoldDB" id="A0A813Y0V1"/>
<feature type="region of interest" description="Disordered" evidence="6">
    <location>
        <begin position="187"/>
        <end position="208"/>
    </location>
</feature>
<keyword evidence="10" id="KW-1185">Reference proteome</keyword>
<feature type="compositionally biased region" description="Acidic residues" evidence="6">
    <location>
        <begin position="350"/>
        <end position="375"/>
    </location>
</feature>
<evidence type="ECO:0000256" key="2">
    <source>
        <dbReference type="ARBA" id="ARBA00022692"/>
    </source>
</evidence>
<sequence>MNKIICNLLDWYQIRIGSHDKQAWEKSLDSQSVKHNLYCLSKKSTKIDDLIDIDLIKGSSFPKSKSKLSLANIMFNGIVKLVFLPFYFRWWEQQINKVFTYTLMFIYFLQLINFIIYNSNYNTIIDKDQQLISLTEISTPGVIMLILGIMYSYITSALPSTDSENINIHKNFDESRSTKVRTQTIVTNQNDTKISKSNQKSKSGKKNQKFLSKSLSAAKLNLLKPNNLDQPSNSFSENRQNLRKRKITNGLEDTKKSPIEKSKETSESSRIENLSEFNLDNFNLYEYHTTTNSSCYSSSSLRVDTKSIDETINLVPENSLNSETNQNEKNISLQDNNNYLYEYQDDDYVAYEDDDDDDDEVEDEDEENLEEDNSEITEYNYLSNENNKFFNDQNNNMNVRQDDDVTMGEDLRAPFSNCSTPPKTNNNNNNDNNSKNASPKEVYKKSQKTSSSAIKDKIFCLIWQSNEWKGADLSMLEISNIIIGNVEKCALSLDYFYVGLFFSALIAVLPIYFHNNSATLALNSTLLNETNILHSSEIFPNYLPNQIISSLSLIFDFIINIKPIKRLSINLIETVLFWTSINLCALFVIVNTVIITIFLGILFFTLLTIAERTLSQRFLHAKFFCYLTSNRRARKHNIPHFRLGRVENIKTWLSVRSYMKRRGPQRSIDAIISSTFLIGVGLCSSVCIRFLQDSDFLTENLADWQLVIWCLCIWTYMLRFMTIGFKINKKYRNCMSMVITEQINLYLEMEKKPEKKDELLVVNNVLKLAADLLKEVENPFKISGLGVNPWVYNVTKVVILSAASAVLSELFGFKLKLYKIKIG</sequence>
<dbReference type="Proteomes" id="UP000663879">
    <property type="component" value="Unassembled WGS sequence"/>
</dbReference>
<gene>
    <name evidence="9" type="ORF">OXX778_LOCUS10339</name>
</gene>
<protein>
    <recommendedName>
        <fullName evidence="8">PHTF1/2 N-terminal domain-containing protein</fullName>
    </recommendedName>
</protein>
<keyword evidence="4 7" id="KW-0472">Membrane</keyword>
<dbReference type="InterPro" id="IPR021980">
    <property type="entry name" value="PHTF1/2_N"/>
</dbReference>
<evidence type="ECO:0000256" key="6">
    <source>
        <dbReference type="SAM" id="MobiDB-lite"/>
    </source>
</evidence>
<proteinExistence type="predicted"/>
<dbReference type="InterPro" id="IPR039775">
    <property type="entry name" value="PHTF1/2"/>
</dbReference>
<dbReference type="EMBL" id="CAJNOC010001625">
    <property type="protein sequence ID" value="CAF0879441.1"/>
    <property type="molecule type" value="Genomic_DNA"/>
</dbReference>
<feature type="transmembrane region" description="Helical" evidence="7">
    <location>
        <begin position="495"/>
        <end position="513"/>
    </location>
</feature>
<feature type="transmembrane region" description="Helical" evidence="7">
    <location>
        <begin position="70"/>
        <end position="91"/>
    </location>
</feature>
<feature type="compositionally biased region" description="Low complexity" evidence="6">
    <location>
        <begin position="416"/>
        <end position="440"/>
    </location>
</feature>
<evidence type="ECO:0000259" key="8">
    <source>
        <dbReference type="Pfam" id="PF12129"/>
    </source>
</evidence>
<evidence type="ECO:0000313" key="10">
    <source>
        <dbReference type="Proteomes" id="UP000663879"/>
    </source>
</evidence>
<reference evidence="9" key="1">
    <citation type="submission" date="2021-02" db="EMBL/GenBank/DDBJ databases">
        <authorList>
            <person name="Nowell W R."/>
        </authorList>
    </citation>
    <scope>NUCLEOTIDE SEQUENCE</scope>
    <source>
        <strain evidence="9">Ploen Becks lab</strain>
    </source>
</reference>
<comment type="caution">
    <text evidence="9">The sequence shown here is derived from an EMBL/GenBank/DDBJ whole genome shotgun (WGS) entry which is preliminary data.</text>
</comment>
<evidence type="ECO:0000256" key="1">
    <source>
        <dbReference type="ARBA" id="ARBA00004141"/>
    </source>
</evidence>
<evidence type="ECO:0000256" key="3">
    <source>
        <dbReference type="ARBA" id="ARBA00022989"/>
    </source>
</evidence>
<feature type="transmembrane region" description="Helical" evidence="7">
    <location>
        <begin position="98"/>
        <end position="117"/>
    </location>
</feature>
<dbReference type="PANTHER" id="PTHR12680:SF6">
    <property type="entry name" value="PROTEIN PHTF"/>
    <property type="match status" value="1"/>
</dbReference>
<comment type="subcellular location">
    <subcellularLocation>
        <location evidence="1">Membrane</location>
        <topology evidence="1">Multi-pass membrane protein</topology>
    </subcellularLocation>
</comment>
<dbReference type="GO" id="GO:0005783">
    <property type="term" value="C:endoplasmic reticulum"/>
    <property type="evidence" value="ECO:0007669"/>
    <property type="project" value="InterPro"/>
</dbReference>
<feature type="compositionally biased region" description="Basic and acidic residues" evidence="6">
    <location>
        <begin position="252"/>
        <end position="270"/>
    </location>
</feature>
<accession>A0A813Y0V1</accession>
<dbReference type="OrthoDB" id="10066656at2759"/>
<feature type="domain" description="PHTF1/2 N-terminal" evidence="8">
    <location>
        <begin position="7"/>
        <end position="157"/>
    </location>
</feature>
<feature type="region of interest" description="Disordered" evidence="6">
    <location>
        <begin position="350"/>
        <end position="376"/>
    </location>
</feature>
<feature type="transmembrane region" description="Helical" evidence="7">
    <location>
        <begin position="706"/>
        <end position="727"/>
    </location>
</feature>
<feature type="region of interest" description="Disordered" evidence="6">
    <location>
        <begin position="222"/>
        <end position="271"/>
    </location>
</feature>
<feature type="region of interest" description="Disordered" evidence="6">
    <location>
        <begin position="409"/>
        <end position="446"/>
    </location>
</feature>
<evidence type="ECO:0000313" key="9">
    <source>
        <dbReference type="EMBL" id="CAF0879441.1"/>
    </source>
</evidence>
<feature type="transmembrane region" description="Helical" evidence="7">
    <location>
        <begin position="576"/>
        <end position="609"/>
    </location>
</feature>
<evidence type="ECO:0000256" key="5">
    <source>
        <dbReference type="ARBA" id="ARBA00023180"/>
    </source>
</evidence>
<keyword evidence="3 7" id="KW-1133">Transmembrane helix</keyword>
<feature type="transmembrane region" description="Helical" evidence="7">
    <location>
        <begin position="137"/>
        <end position="154"/>
    </location>
</feature>
<name>A0A813Y0V1_9BILA</name>
<dbReference type="PANTHER" id="PTHR12680">
    <property type="entry name" value="PUTATIVE HOMEODOMAIN TRANSCRIPTION FACTOR PHTF"/>
    <property type="match status" value="1"/>
</dbReference>
<organism evidence="9 10">
    <name type="scientific">Brachionus calyciflorus</name>
    <dbReference type="NCBI Taxonomy" id="104777"/>
    <lineage>
        <taxon>Eukaryota</taxon>
        <taxon>Metazoa</taxon>
        <taxon>Spiralia</taxon>
        <taxon>Gnathifera</taxon>
        <taxon>Rotifera</taxon>
        <taxon>Eurotatoria</taxon>
        <taxon>Monogononta</taxon>
        <taxon>Pseudotrocha</taxon>
        <taxon>Ploima</taxon>
        <taxon>Brachionidae</taxon>
        <taxon>Brachionus</taxon>
    </lineage>
</organism>
<keyword evidence="2 7" id="KW-0812">Transmembrane</keyword>
<feature type="transmembrane region" description="Helical" evidence="7">
    <location>
        <begin position="668"/>
        <end position="691"/>
    </location>
</feature>
<keyword evidence="5" id="KW-0325">Glycoprotein</keyword>
<evidence type="ECO:0000256" key="4">
    <source>
        <dbReference type="ARBA" id="ARBA00023136"/>
    </source>
</evidence>